<dbReference type="Pfam" id="PF01370">
    <property type="entry name" value="Epimerase"/>
    <property type="match status" value="1"/>
</dbReference>
<dbReference type="SUPFAM" id="SSF51735">
    <property type="entry name" value="NAD(P)-binding Rossmann-fold domains"/>
    <property type="match status" value="1"/>
</dbReference>
<organism evidence="2 3">
    <name type="scientific">Terrihabitans soli</name>
    <dbReference type="NCBI Taxonomy" id="708113"/>
    <lineage>
        <taxon>Bacteria</taxon>
        <taxon>Pseudomonadati</taxon>
        <taxon>Pseudomonadota</taxon>
        <taxon>Alphaproteobacteria</taxon>
        <taxon>Hyphomicrobiales</taxon>
        <taxon>Terrihabitans</taxon>
    </lineage>
</organism>
<name>A0A6S6QFQ0_9HYPH</name>
<dbReference type="InterPro" id="IPR050177">
    <property type="entry name" value="Lipid_A_modif_metabolic_enz"/>
</dbReference>
<dbReference type="CDD" id="cd08946">
    <property type="entry name" value="SDR_e"/>
    <property type="match status" value="1"/>
</dbReference>
<dbReference type="PANTHER" id="PTHR43245">
    <property type="entry name" value="BIFUNCTIONAL POLYMYXIN RESISTANCE PROTEIN ARNA"/>
    <property type="match status" value="1"/>
</dbReference>
<sequence>MRTRILITGAAGNLGGKLVAHFRAQGRVVTGIDRRNRFSVTDLVDLATPDAAWTELFSGQDAVLHLAANSNPHISADIAAENLTIDRNVAAACAAQNVPRLIFASSQWTMQGYFGSGRVFEEHLPPRPSTPYGEAKVQSEEELRHFKGTCLCLRVGHTAWRNRRRLLPPDEDHRHAWLSDRDLCSAFQRAVDSNFEGYTVLNITSANRGSRWPIARARQLIGYRPRDGTSFIDAFWGRFRSQGRLS</sequence>
<dbReference type="Gene3D" id="3.40.50.720">
    <property type="entry name" value="NAD(P)-binding Rossmann-like Domain"/>
    <property type="match status" value="1"/>
</dbReference>
<dbReference type="AlphaFoldDB" id="A0A6S6QFQ0"/>
<dbReference type="Proteomes" id="UP000515317">
    <property type="component" value="Chromosome"/>
</dbReference>
<gene>
    <name evidence="2" type="ORF">IZ6_06580</name>
</gene>
<accession>A0A6S6QFQ0</accession>
<dbReference type="PANTHER" id="PTHR43245:SF55">
    <property type="entry name" value="NAD(P)-BINDING DOMAIN-CONTAINING PROTEIN"/>
    <property type="match status" value="1"/>
</dbReference>
<dbReference type="EMBL" id="AP023361">
    <property type="protein sequence ID" value="BCJ89923.1"/>
    <property type="molecule type" value="Genomic_DNA"/>
</dbReference>
<feature type="domain" description="NAD-dependent epimerase/dehydratase" evidence="1">
    <location>
        <begin position="5"/>
        <end position="147"/>
    </location>
</feature>
<evidence type="ECO:0000313" key="3">
    <source>
        <dbReference type="Proteomes" id="UP000515317"/>
    </source>
</evidence>
<reference evidence="2 3" key="1">
    <citation type="submission" date="2020-08" db="EMBL/GenBank/DDBJ databases">
        <title>Genome sequence of Rhizobiales bacterium strain IZ6.</title>
        <authorList>
            <person name="Nakai R."/>
            <person name="Naganuma T."/>
        </authorList>
    </citation>
    <scope>NUCLEOTIDE SEQUENCE [LARGE SCALE GENOMIC DNA]</scope>
    <source>
        <strain evidence="2 3">IZ6</strain>
    </source>
</reference>
<dbReference type="InterPro" id="IPR036291">
    <property type="entry name" value="NAD(P)-bd_dom_sf"/>
</dbReference>
<dbReference type="InterPro" id="IPR001509">
    <property type="entry name" value="Epimerase_deHydtase"/>
</dbReference>
<evidence type="ECO:0000313" key="2">
    <source>
        <dbReference type="EMBL" id="BCJ89923.1"/>
    </source>
</evidence>
<proteinExistence type="predicted"/>
<dbReference type="KEGG" id="tso:IZ6_06580"/>
<protein>
    <submittedName>
        <fullName evidence="2">TDP-glucose-4,6-dehydratase</fullName>
    </submittedName>
</protein>
<dbReference type="RefSeq" id="WP_222876594.1">
    <property type="nucleotide sequence ID" value="NZ_AP023361.1"/>
</dbReference>
<evidence type="ECO:0000259" key="1">
    <source>
        <dbReference type="Pfam" id="PF01370"/>
    </source>
</evidence>
<keyword evidence="3" id="KW-1185">Reference proteome</keyword>